<dbReference type="Pfam" id="PF02656">
    <property type="entry name" value="DUF202"/>
    <property type="match status" value="1"/>
</dbReference>
<sequence>MALAKNLSSSELPPTPGIGQHKHFGDRRSVKAQTFERKSVKFWVPLHRVTAVIEIVKKYVPISRRGVVHSIYFDNDESTMYSARLIRQGGSQLLRFRWYGDDQPQESGGVFIETKTHNNDRPSLKERFKLSPTSAYSFESGVDDMEVGKLGEKAGALAKKAREIMVKHKLHRVLRTEYYRTAFESSTQSDFRASLDQNVCFVKEESKESQGAGMSTSGPAWIFPHAVFELKISSEALERSKDVVQRFTDELVSVGGAVVAPKFSKFLSGYAAHYNDKAGVVPSWMSHEKIVAAVQGREAGGGGVQGGYESGMARRQAGQAGQATYDRVNDFKAERKAEKEAKKKDRGVDQKSIMANERTLLAWMRTTMLLLYGSSYFLDHDLDGGANKVLGWTGIVSSLGVVLWAQWRYNKRNNMLLRSEMDIAKYSDKYGTNFLVLCTIVCSVAGLIAYQKSVLTYNNWAYTYTERHGEGI</sequence>
<dbReference type="GO" id="GO:0006799">
    <property type="term" value="P:polyphosphate biosynthetic process"/>
    <property type="evidence" value="ECO:0007669"/>
    <property type="project" value="UniProtKB-ARBA"/>
</dbReference>
<dbReference type="EMBL" id="BRXZ01002371">
    <property type="protein sequence ID" value="GMH60638.1"/>
    <property type="molecule type" value="Genomic_DNA"/>
</dbReference>
<feature type="domain" description="DUF202" evidence="7">
    <location>
        <begin position="352"/>
        <end position="414"/>
    </location>
</feature>
<feature type="compositionally biased region" description="Polar residues" evidence="5">
    <location>
        <begin position="1"/>
        <end position="12"/>
    </location>
</feature>
<accession>A0A9W7A0W3</accession>
<keyword evidence="2 6" id="KW-0812">Transmembrane</keyword>
<dbReference type="InterPro" id="IPR018966">
    <property type="entry name" value="VTC_domain"/>
</dbReference>
<reference evidence="9" key="1">
    <citation type="submission" date="2022-07" db="EMBL/GenBank/DDBJ databases">
        <title>Genome analysis of Parmales, a sister group of diatoms, reveals the evolutionary specialization of diatoms from phago-mixotrophs to photoautotrophs.</title>
        <authorList>
            <person name="Ban H."/>
            <person name="Sato S."/>
            <person name="Yoshikawa S."/>
            <person name="Kazumasa Y."/>
            <person name="Nakamura Y."/>
            <person name="Ichinomiya M."/>
            <person name="Saitoh K."/>
            <person name="Sato N."/>
            <person name="Blanc-Mathieu R."/>
            <person name="Endo H."/>
            <person name="Kuwata A."/>
            <person name="Ogata H."/>
        </authorList>
    </citation>
    <scope>NUCLEOTIDE SEQUENCE</scope>
</reference>
<feature type="transmembrane region" description="Helical" evidence="6">
    <location>
        <begin position="430"/>
        <end position="450"/>
    </location>
</feature>
<evidence type="ECO:0000256" key="2">
    <source>
        <dbReference type="ARBA" id="ARBA00022692"/>
    </source>
</evidence>
<dbReference type="Proteomes" id="UP001165082">
    <property type="component" value="Unassembled WGS sequence"/>
</dbReference>
<dbReference type="AlphaFoldDB" id="A0A9W7A0W3"/>
<comment type="caution">
    <text evidence="9">The sequence shown here is derived from an EMBL/GenBank/DDBJ whole genome shotgun (WGS) entry which is preliminary data.</text>
</comment>
<keyword evidence="10" id="KW-1185">Reference proteome</keyword>
<evidence type="ECO:0008006" key="11">
    <source>
        <dbReference type="Google" id="ProtNLM"/>
    </source>
</evidence>
<dbReference type="InterPro" id="IPR042267">
    <property type="entry name" value="VTC_sf"/>
</dbReference>
<evidence type="ECO:0000256" key="1">
    <source>
        <dbReference type="ARBA" id="ARBA00004127"/>
    </source>
</evidence>
<evidence type="ECO:0000259" key="7">
    <source>
        <dbReference type="Pfam" id="PF02656"/>
    </source>
</evidence>
<dbReference type="OrthoDB" id="6493944at2759"/>
<proteinExistence type="predicted"/>
<evidence type="ECO:0000313" key="9">
    <source>
        <dbReference type="EMBL" id="GMH60638.1"/>
    </source>
</evidence>
<feature type="region of interest" description="Disordered" evidence="5">
    <location>
        <begin position="1"/>
        <end position="25"/>
    </location>
</feature>
<dbReference type="Pfam" id="PF09359">
    <property type="entry name" value="VTC"/>
    <property type="match status" value="1"/>
</dbReference>
<evidence type="ECO:0000256" key="4">
    <source>
        <dbReference type="ARBA" id="ARBA00023136"/>
    </source>
</evidence>
<keyword evidence="3 6" id="KW-1133">Transmembrane helix</keyword>
<feature type="transmembrane region" description="Helical" evidence="6">
    <location>
        <begin position="390"/>
        <end position="409"/>
    </location>
</feature>
<feature type="transmembrane region" description="Helical" evidence="6">
    <location>
        <begin position="360"/>
        <end position="378"/>
    </location>
</feature>
<dbReference type="PANTHER" id="PTHR46140">
    <property type="entry name" value="VACUOLAR TRANSPORTER CHAPERONE 1-RELATED"/>
    <property type="match status" value="1"/>
</dbReference>
<dbReference type="PANTHER" id="PTHR46140:SF1">
    <property type="entry name" value="VACUOLAR TRANSPORTER CHAPERONE COMPLEX SUBUNIT 4-RELATED"/>
    <property type="match status" value="1"/>
</dbReference>
<comment type="subcellular location">
    <subcellularLocation>
        <location evidence="1">Endomembrane system</location>
        <topology evidence="1">Multi-pass membrane protein</topology>
    </subcellularLocation>
</comment>
<keyword evidence="4 6" id="KW-0472">Membrane</keyword>
<name>A0A9W7A0W3_9STRA</name>
<evidence type="ECO:0000313" key="10">
    <source>
        <dbReference type="Proteomes" id="UP001165082"/>
    </source>
</evidence>
<dbReference type="InterPro" id="IPR003807">
    <property type="entry name" value="DUF202"/>
</dbReference>
<evidence type="ECO:0000256" key="5">
    <source>
        <dbReference type="SAM" id="MobiDB-lite"/>
    </source>
</evidence>
<dbReference type="Gene3D" id="3.20.100.30">
    <property type="entry name" value="VTC, catalytic tunnel domain"/>
    <property type="match status" value="1"/>
</dbReference>
<organism evidence="9 10">
    <name type="scientific">Triparma retinervis</name>
    <dbReference type="NCBI Taxonomy" id="2557542"/>
    <lineage>
        <taxon>Eukaryota</taxon>
        <taxon>Sar</taxon>
        <taxon>Stramenopiles</taxon>
        <taxon>Ochrophyta</taxon>
        <taxon>Bolidophyceae</taxon>
        <taxon>Parmales</taxon>
        <taxon>Triparmaceae</taxon>
        <taxon>Triparma</taxon>
    </lineage>
</organism>
<evidence type="ECO:0000256" key="3">
    <source>
        <dbReference type="ARBA" id="ARBA00022989"/>
    </source>
</evidence>
<evidence type="ECO:0000256" key="6">
    <source>
        <dbReference type="SAM" id="Phobius"/>
    </source>
</evidence>
<dbReference type="InterPro" id="IPR051572">
    <property type="entry name" value="VTC_Complex_Subunit"/>
</dbReference>
<gene>
    <name evidence="9" type="ORF">TrRE_jg5280</name>
</gene>
<evidence type="ECO:0000259" key="8">
    <source>
        <dbReference type="Pfam" id="PF09359"/>
    </source>
</evidence>
<dbReference type="GO" id="GO:0012505">
    <property type="term" value="C:endomembrane system"/>
    <property type="evidence" value="ECO:0007669"/>
    <property type="project" value="UniProtKB-SubCell"/>
</dbReference>
<feature type="domain" description="VTC" evidence="8">
    <location>
        <begin position="37"/>
        <end position="272"/>
    </location>
</feature>
<protein>
    <recommendedName>
        <fullName evidence="11">VTC domain-containing protein</fullName>
    </recommendedName>
</protein>